<keyword evidence="3" id="KW-1185">Reference proteome</keyword>
<feature type="compositionally biased region" description="Acidic residues" evidence="1">
    <location>
        <begin position="115"/>
        <end position="124"/>
    </location>
</feature>
<protein>
    <submittedName>
        <fullName evidence="2">Uncharacterized protein</fullName>
    </submittedName>
</protein>
<accession>A0A8J2H8G4</accession>
<dbReference type="OrthoDB" id="6782661at2759"/>
<evidence type="ECO:0000256" key="1">
    <source>
        <dbReference type="SAM" id="MobiDB-lite"/>
    </source>
</evidence>
<comment type="caution">
    <text evidence="2">The sequence shown here is derived from an EMBL/GenBank/DDBJ whole genome shotgun (WGS) entry which is preliminary data.</text>
</comment>
<evidence type="ECO:0000313" key="2">
    <source>
        <dbReference type="EMBL" id="CAG5080706.1"/>
    </source>
</evidence>
<dbReference type="Proteomes" id="UP000786811">
    <property type="component" value="Unassembled WGS sequence"/>
</dbReference>
<feature type="region of interest" description="Disordered" evidence="1">
    <location>
        <begin position="115"/>
        <end position="140"/>
    </location>
</feature>
<evidence type="ECO:0000313" key="3">
    <source>
        <dbReference type="Proteomes" id="UP000786811"/>
    </source>
</evidence>
<dbReference type="EMBL" id="CAJNRD030001118">
    <property type="protein sequence ID" value="CAG5080706.1"/>
    <property type="molecule type" value="Genomic_DNA"/>
</dbReference>
<reference evidence="2" key="1">
    <citation type="submission" date="2021-04" db="EMBL/GenBank/DDBJ databases">
        <authorList>
            <person name="Chebbi M.A.C M."/>
        </authorList>
    </citation>
    <scope>NUCLEOTIDE SEQUENCE</scope>
</reference>
<organism evidence="2 3">
    <name type="scientific">Cotesia congregata</name>
    <name type="common">Parasitoid wasp</name>
    <name type="synonym">Apanteles congregatus</name>
    <dbReference type="NCBI Taxonomy" id="51543"/>
    <lineage>
        <taxon>Eukaryota</taxon>
        <taxon>Metazoa</taxon>
        <taxon>Ecdysozoa</taxon>
        <taxon>Arthropoda</taxon>
        <taxon>Hexapoda</taxon>
        <taxon>Insecta</taxon>
        <taxon>Pterygota</taxon>
        <taxon>Neoptera</taxon>
        <taxon>Endopterygota</taxon>
        <taxon>Hymenoptera</taxon>
        <taxon>Apocrita</taxon>
        <taxon>Ichneumonoidea</taxon>
        <taxon>Braconidae</taxon>
        <taxon>Microgastrinae</taxon>
        <taxon>Cotesia</taxon>
    </lineage>
</organism>
<proteinExistence type="predicted"/>
<dbReference type="AlphaFoldDB" id="A0A8J2H8G4"/>
<gene>
    <name evidence="2" type="ORF">HICCMSTLAB_LOCUS3083</name>
</gene>
<name>A0A8J2H8G4_COTCN</name>
<sequence length="232" mass="25976">MTVFKSRCKGERCCYCCCRIGYLRQRRYVPAFTCLDNSLSSDSKLLSTALKPRVSNIITQLREQVTVVEDVKEVVANRANQTQTWVEASLALLSELSEVEGILLMVHVISLGVDQEEEEEEEENKMENEKGRTSRASSTSSLGREVRCGCQYFKSDSLLPERRAMMMLSRPSSRASAKTQPGINKLLAHVYRVFRALTDFVIGLLSNAVNMDVGSLGYSPASRSYLRSARAL</sequence>